<dbReference type="OMA" id="GLKEQNH"/>
<gene>
    <name evidence="3" type="ORF">SEPMUDRAFT_148396</name>
</gene>
<dbReference type="EMBL" id="KB456262">
    <property type="protein sequence ID" value="EMF14793.1"/>
    <property type="molecule type" value="Genomic_DNA"/>
</dbReference>
<dbReference type="AlphaFoldDB" id="M3CLY1"/>
<keyword evidence="2" id="KW-1133">Transmembrane helix</keyword>
<protein>
    <submittedName>
        <fullName evidence="3">Uncharacterized protein</fullName>
    </submittedName>
</protein>
<dbReference type="eggNOG" id="KOG3662">
    <property type="taxonomic scope" value="Eukaryota"/>
</dbReference>
<dbReference type="HOGENOM" id="CLU_021690_1_0_1"/>
<dbReference type="SUPFAM" id="SSF56300">
    <property type="entry name" value="Metallo-dependent phosphatases"/>
    <property type="match status" value="1"/>
</dbReference>
<dbReference type="GeneID" id="27902035"/>
<dbReference type="InterPro" id="IPR033308">
    <property type="entry name" value="PGAP5/Cdc1/Ted1"/>
</dbReference>
<reference evidence="3 4" key="1">
    <citation type="journal article" date="2012" name="PLoS Pathog.">
        <title>Diverse lifestyles and strategies of plant pathogenesis encoded in the genomes of eighteen Dothideomycetes fungi.</title>
        <authorList>
            <person name="Ohm R.A."/>
            <person name="Feau N."/>
            <person name="Henrissat B."/>
            <person name="Schoch C.L."/>
            <person name="Horwitz B.A."/>
            <person name="Barry K.W."/>
            <person name="Condon B.J."/>
            <person name="Copeland A.C."/>
            <person name="Dhillon B."/>
            <person name="Glaser F."/>
            <person name="Hesse C.N."/>
            <person name="Kosti I."/>
            <person name="LaButti K."/>
            <person name="Lindquist E.A."/>
            <person name="Lucas S."/>
            <person name="Salamov A.A."/>
            <person name="Bradshaw R.E."/>
            <person name="Ciuffetti L."/>
            <person name="Hamelin R.C."/>
            <person name="Kema G.H.J."/>
            <person name="Lawrence C."/>
            <person name="Scott J.A."/>
            <person name="Spatafora J.W."/>
            <person name="Turgeon B.G."/>
            <person name="de Wit P.J.G.M."/>
            <person name="Zhong S."/>
            <person name="Goodwin S.B."/>
            <person name="Grigoriev I.V."/>
        </authorList>
    </citation>
    <scope>NUCLEOTIDE SEQUENCE [LARGE SCALE GENOMIC DNA]</scope>
    <source>
        <strain evidence="3 4">SO2202</strain>
    </source>
</reference>
<dbReference type="STRING" id="692275.M3CLY1"/>
<accession>M3CLY1</accession>
<evidence type="ECO:0000256" key="2">
    <source>
        <dbReference type="SAM" id="Phobius"/>
    </source>
</evidence>
<keyword evidence="4" id="KW-1185">Reference proteome</keyword>
<name>M3CLY1_SPHMS</name>
<evidence type="ECO:0000313" key="3">
    <source>
        <dbReference type="EMBL" id="EMF14793.1"/>
    </source>
</evidence>
<dbReference type="GO" id="GO:0016020">
    <property type="term" value="C:membrane"/>
    <property type="evidence" value="ECO:0007669"/>
    <property type="project" value="GOC"/>
</dbReference>
<dbReference type="Proteomes" id="UP000016931">
    <property type="component" value="Unassembled WGS sequence"/>
</dbReference>
<keyword evidence="2" id="KW-0812">Transmembrane</keyword>
<dbReference type="PANTHER" id="PTHR13315:SF1">
    <property type="entry name" value="PROTEIN TED1"/>
    <property type="match status" value="1"/>
</dbReference>
<dbReference type="OrthoDB" id="9984693at2759"/>
<dbReference type="GO" id="GO:0005783">
    <property type="term" value="C:endoplasmic reticulum"/>
    <property type="evidence" value="ECO:0007669"/>
    <property type="project" value="TreeGrafter"/>
</dbReference>
<dbReference type="RefSeq" id="XP_016762914.1">
    <property type="nucleotide sequence ID" value="XM_016904898.1"/>
</dbReference>
<proteinExistence type="predicted"/>
<sequence>MSVFFLRVYSALLATAVAGTFYLFFYPTFHQCSFPSSNIDTGQQAPFRLLAFGDPQLEGDTSLPGNGHTELFPSIRRILDSIQQRGFGGSINSISREGRRLLHEDLPTAVRTYHKKLDLWGNDQYLAHIYRTVSRQTDPTHVVVLGDLLGSQWIDDDEFRRRSHRFWQTVFKEGERVPSDITDYKNVPAEELSGNKSWKNRIITVAGNHDIGYAGDIDEDRIRRFEDTYGRVNYEINFKLNDTSTVDDTTAKHLAPELRLIILNSMNLDEPALHQGLQQDSIDFLNQRLYWEIPQSDTAGTILLTHIPLYKEAGICKDGPFFEHFPVRPNEYYSGGIREQNHLTYDLSARILEGIVGPERTRRSIILNGHDHHGCDTYHSRTLIEKPLPVPEPILPREDEDDEAYEARIAKMAPVPLPEPEKWRAQQYRNAAKTIEDKELAGVREITVRSMMGEFGGHAGLLSAWWNAEQQEWQYEYATCAAGVQHIWWAIQVVNVITFGAGVAGVLLFGAGKLSSSSQTTATERKKRQ</sequence>
<feature type="transmembrane region" description="Helical" evidence="2">
    <location>
        <begin position="487"/>
        <end position="509"/>
    </location>
</feature>
<dbReference type="PANTHER" id="PTHR13315">
    <property type="entry name" value="METALLO PHOSPHOESTERASE RELATED"/>
    <property type="match status" value="1"/>
</dbReference>
<dbReference type="Gene3D" id="3.60.21.10">
    <property type="match status" value="1"/>
</dbReference>
<evidence type="ECO:0000256" key="1">
    <source>
        <dbReference type="ARBA" id="ARBA00023136"/>
    </source>
</evidence>
<evidence type="ECO:0000313" key="4">
    <source>
        <dbReference type="Proteomes" id="UP000016931"/>
    </source>
</evidence>
<keyword evidence="1 2" id="KW-0472">Membrane</keyword>
<dbReference type="GO" id="GO:0006506">
    <property type="term" value="P:GPI anchor biosynthetic process"/>
    <property type="evidence" value="ECO:0007669"/>
    <property type="project" value="InterPro"/>
</dbReference>
<organism evidence="3 4">
    <name type="scientific">Sphaerulina musiva (strain SO2202)</name>
    <name type="common">Poplar stem canker fungus</name>
    <name type="synonym">Septoria musiva</name>
    <dbReference type="NCBI Taxonomy" id="692275"/>
    <lineage>
        <taxon>Eukaryota</taxon>
        <taxon>Fungi</taxon>
        <taxon>Dikarya</taxon>
        <taxon>Ascomycota</taxon>
        <taxon>Pezizomycotina</taxon>
        <taxon>Dothideomycetes</taxon>
        <taxon>Dothideomycetidae</taxon>
        <taxon>Mycosphaerellales</taxon>
        <taxon>Mycosphaerellaceae</taxon>
        <taxon>Sphaerulina</taxon>
    </lineage>
</organism>
<dbReference type="InterPro" id="IPR029052">
    <property type="entry name" value="Metallo-depent_PP-like"/>
</dbReference>